<dbReference type="Proteomes" id="UP000234414">
    <property type="component" value="Chromosome"/>
</dbReference>
<dbReference type="PANTHER" id="PTHR43792:SF8">
    <property type="entry name" value="[RIBOSOMAL PROTEIN US5]-ALANINE N-ACETYLTRANSFERASE"/>
    <property type="match status" value="1"/>
</dbReference>
<dbReference type="PROSITE" id="PS51186">
    <property type="entry name" value="GNAT"/>
    <property type="match status" value="1"/>
</dbReference>
<protein>
    <submittedName>
        <fullName evidence="5">N-acetyltransferase</fullName>
    </submittedName>
</protein>
<keyword evidence="1" id="KW-0808">Transferase</keyword>
<reference evidence="5 6" key="1">
    <citation type="submission" date="2017-12" db="EMBL/GenBank/DDBJ databases">
        <title>Complete Genome Sequence of Stenotrophomonas maltophilia CSM2.</title>
        <authorList>
            <person name="Castro-Jaimes S."/>
            <person name="Lopez-Leal G."/>
            <person name="Barberena Jonas C."/>
            <person name="Bustos P."/>
            <person name="Perez-Oseguera A."/>
            <person name="Cevallos M.A."/>
        </authorList>
    </citation>
    <scope>NUCLEOTIDE SEQUENCE [LARGE SCALE GENOMIC DNA]</scope>
    <source>
        <strain evidence="5 6">CSM2</strain>
    </source>
</reference>
<comment type="similarity">
    <text evidence="3">Belongs to the acetyltransferase family. RimJ subfamily.</text>
</comment>
<dbReference type="InterPro" id="IPR016181">
    <property type="entry name" value="Acyl_CoA_acyltransferase"/>
</dbReference>
<keyword evidence="2" id="KW-0012">Acyltransferase</keyword>
<dbReference type="RefSeq" id="WP_049445978.1">
    <property type="nucleotide sequence ID" value="NZ_CP025298.1"/>
</dbReference>
<dbReference type="Pfam" id="PF13302">
    <property type="entry name" value="Acetyltransf_3"/>
    <property type="match status" value="1"/>
</dbReference>
<feature type="domain" description="N-acetyltransferase" evidence="4">
    <location>
        <begin position="8"/>
        <end position="166"/>
    </location>
</feature>
<dbReference type="SUPFAM" id="SSF55729">
    <property type="entry name" value="Acyl-CoA N-acyltransferases (Nat)"/>
    <property type="match status" value="1"/>
</dbReference>
<name>A0AAD0BSJ9_STEMA</name>
<dbReference type="GO" id="GO:0016747">
    <property type="term" value="F:acyltransferase activity, transferring groups other than amino-acyl groups"/>
    <property type="evidence" value="ECO:0007669"/>
    <property type="project" value="InterPro"/>
</dbReference>
<evidence type="ECO:0000259" key="4">
    <source>
        <dbReference type="PROSITE" id="PS51186"/>
    </source>
</evidence>
<proteinExistence type="inferred from homology"/>
<evidence type="ECO:0000256" key="2">
    <source>
        <dbReference type="ARBA" id="ARBA00023315"/>
    </source>
</evidence>
<dbReference type="AlphaFoldDB" id="A0AAD0BSJ9"/>
<dbReference type="Gene3D" id="3.40.630.30">
    <property type="match status" value="1"/>
</dbReference>
<evidence type="ECO:0000313" key="6">
    <source>
        <dbReference type="Proteomes" id="UP000234414"/>
    </source>
</evidence>
<evidence type="ECO:0000256" key="1">
    <source>
        <dbReference type="ARBA" id="ARBA00022679"/>
    </source>
</evidence>
<dbReference type="PANTHER" id="PTHR43792">
    <property type="entry name" value="GNAT FAMILY, PUTATIVE (AFU_ORTHOLOGUE AFUA_3G00765)-RELATED-RELATED"/>
    <property type="match status" value="1"/>
</dbReference>
<accession>A0AAD0BSJ9</accession>
<sequence length="186" mass="21259">MPLHTERLILRPWRDTDAADLYEYARDPRVGPIAGWPVHTSVEESADIIRTVFNRPEVYALQSREDGHAIGCVGILIGADSNFEIGEREGEIAYWIGVPYWGRGLVPEAVREVMRHAFLDLHLDALWCGYFADNLQSLSAQSKCGFQHHHTEVNKFNSFLGDYRTEHISRITREQWQAQQAAVLRA</sequence>
<dbReference type="EMBL" id="CP025298">
    <property type="protein sequence ID" value="AUI07380.1"/>
    <property type="molecule type" value="Genomic_DNA"/>
</dbReference>
<gene>
    <name evidence="5" type="ORF">SmaCSM2_09400</name>
</gene>
<dbReference type="InterPro" id="IPR051531">
    <property type="entry name" value="N-acetyltransferase"/>
</dbReference>
<dbReference type="InterPro" id="IPR000182">
    <property type="entry name" value="GNAT_dom"/>
</dbReference>
<organism evidence="5 6">
    <name type="scientific">Stenotrophomonas maltophilia</name>
    <name type="common">Pseudomonas maltophilia</name>
    <name type="synonym">Xanthomonas maltophilia</name>
    <dbReference type="NCBI Taxonomy" id="40324"/>
    <lineage>
        <taxon>Bacteria</taxon>
        <taxon>Pseudomonadati</taxon>
        <taxon>Pseudomonadota</taxon>
        <taxon>Gammaproteobacteria</taxon>
        <taxon>Lysobacterales</taxon>
        <taxon>Lysobacteraceae</taxon>
        <taxon>Stenotrophomonas</taxon>
        <taxon>Stenotrophomonas maltophilia group</taxon>
    </lineage>
</organism>
<evidence type="ECO:0000256" key="3">
    <source>
        <dbReference type="ARBA" id="ARBA00038502"/>
    </source>
</evidence>
<evidence type="ECO:0000313" key="5">
    <source>
        <dbReference type="EMBL" id="AUI07380.1"/>
    </source>
</evidence>